<feature type="compositionally biased region" description="Basic and acidic residues" evidence="1">
    <location>
        <begin position="158"/>
        <end position="172"/>
    </location>
</feature>
<dbReference type="AlphaFoldDB" id="A3ZUZ2"/>
<comment type="caution">
    <text evidence="2">The sequence shown here is derived from an EMBL/GenBank/DDBJ whole genome shotgun (WGS) entry which is preliminary data.</text>
</comment>
<feature type="compositionally biased region" description="Basic and acidic residues" evidence="1">
    <location>
        <begin position="105"/>
        <end position="120"/>
    </location>
</feature>
<feature type="compositionally biased region" description="Basic residues" evidence="1">
    <location>
        <begin position="177"/>
        <end position="188"/>
    </location>
</feature>
<protein>
    <submittedName>
        <fullName evidence="2">Uncharacterized protein</fullName>
    </submittedName>
</protein>
<evidence type="ECO:0000256" key="1">
    <source>
        <dbReference type="SAM" id="MobiDB-lite"/>
    </source>
</evidence>
<name>A3ZUZ2_9BACT</name>
<dbReference type="HOGENOM" id="CLU_890446_0_0_0"/>
<evidence type="ECO:0000313" key="2">
    <source>
        <dbReference type="EMBL" id="EAQ79728.1"/>
    </source>
</evidence>
<organism evidence="2 3">
    <name type="scientific">Blastopirellula marina DSM 3645</name>
    <dbReference type="NCBI Taxonomy" id="314230"/>
    <lineage>
        <taxon>Bacteria</taxon>
        <taxon>Pseudomonadati</taxon>
        <taxon>Planctomycetota</taxon>
        <taxon>Planctomycetia</taxon>
        <taxon>Pirellulales</taxon>
        <taxon>Pirellulaceae</taxon>
        <taxon>Blastopirellula</taxon>
    </lineage>
</organism>
<dbReference type="Proteomes" id="UP000004358">
    <property type="component" value="Unassembled WGS sequence"/>
</dbReference>
<feature type="region of interest" description="Disordered" evidence="1">
    <location>
        <begin position="98"/>
        <end position="204"/>
    </location>
</feature>
<gene>
    <name evidence="2" type="ORF">DSM3645_24505</name>
</gene>
<proteinExistence type="predicted"/>
<dbReference type="EMBL" id="AANZ01000013">
    <property type="protein sequence ID" value="EAQ79728.1"/>
    <property type="molecule type" value="Genomic_DNA"/>
</dbReference>
<accession>A3ZUZ2</accession>
<evidence type="ECO:0000313" key="3">
    <source>
        <dbReference type="Proteomes" id="UP000004358"/>
    </source>
</evidence>
<dbReference type="STRING" id="314230.DSM3645_24505"/>
<dbReference type="RefSeq" id="WP_002652798.1">
    <property type="nucleotide sequence ID" value="NZ_CH672376.1"/>
</dbReference>
<reference evidence="2 3" key="1">
    <citation type="submission" date="2006-02" db="EMBL/GenBank/DDBJ databases">
        <authorList>
            <person name="Amann R."/>
            <person name="Ferriera S."/>
            <person name="Johnson J."/>
            <person name="Kravitz S."/>
            <person name="Halpern A."/>
            <person name="Remington K."/>
            <person name="Beeson K."/>
            <person name="Tran B."/>
            <person name="Rogers Y.-H."/>
            <person name="Friedman R."/>
            <person name="Venter J.C."/>
        </authorList>
    </citation>
    <scope>NUCLEOTIDE SEQUENCE [LARGE SCALE GENOMIC DNA]</scope>
    <source>
        <strain evidence="2 3">DSM 3645</strain>
    </source>
</reference>
<sequence length="312" mass="34450">MRFIRLLGKTCAAAEMGQAATLLVTNVVTTEDAAGYRRPVTFFNEQLMQILGLGRWETLDKARKAAIDAGWLRYEAPPRGIKTAGHYWVVIPAHAEGLDDGPMDEGVREPSLKISDHPSDDDGDDPPQIDNETGGSYLKISDDPSDHPSEPPSLTLTQEKKECLFDKSEEVGQGKTPKAKSTSKAKRKQASDHSESFGRWYSAYPRKEKPQKALEAFEKAISQITAQQTVVKHPDLTDESSAVEFLIRRAEAYAREMVGNERKYIAHPTTWLNGGEYDSEYASDAPPPRTKATAEDCAAAGYTMLEDNGDDN</sequence>
<feature type="compositionally biased region" description="Basic and acidic residues" evidence="1">
    <location>
        <begin position="140"/>
        <end position="149"/>
    </location>
</feature>